<sequence length="57" mass="6089">MSFWKRKKYCKYCGSTLKADGSCPNVNCIAHVPDATTADTSTTQDTGQGTQQNGSNA</sequence>
<name>R7MVY1_MEGEL</name>
<gene>
    <name evidence="2" type="ORF">BN715_01584</name>
</gene>
<evidence type="ECO:0000256" key="1">
    <source>
        <dbReference type="SAM" id="MobiDB-lite"/>
    </source>
</evidence>
<protein>
    <submittedName>
        <fullName evidence="2">Uncharacterized protein</fullName>
    </submittedName>
</protein>
<feature type="region of interest" description="Disordered" evidence="1">
    <location>
        <begin position="37"/>
        <end position="57"/>
    </location>
</feature>
<reference evidence="2" key="1">
    <citation type="submission" date="2012-11" db="EMBL/GenBank/DDBJ databases">
        <title>Dependencies among metagenomic species, viruses, plasmids and units of genetic variation.</title>
        <authorList>
            <person name="Nielsen H.B."/>
            <person name="Almeida M."/>
            <person name="Juncker A.S."/>
            <person name="Rasmussen S."/>
            <person name="Li J."/>
            <person name="Sunagawa S."/>
            <person name="Plichta D."/>
            <person name="Gautier L."/>
            <person name="Le Chatelier E."/>
            <person name="Peletier E."/>
            <person name="Bonde I."/>
            <person name="Nielsen T."/>
            <person name="Manichanh C."/>
            <person name="Arumugam M."/>
            <person name="Batto J."/>
            <person name="Santos M.B.Q.D."/>
            <person name="Blom N."/>
            <person name="Borruel N."/>
            <person name="Burgdorf K.S."/>
            <person name="Boumezbeur F."/>
            <person name="Casellas F."/>
            <person name="Dore J."/>
            <person name="Guarner F."/>
            <person name="Hansen T."/>
            <person name="Hildebrand F."/>
            <person name="Kaas R.S."/>
            <person name="Kennedy S."/>
            <person name="Kristiansen K."/>
            <person name="Kultima J.R."/>
            <person name="Leonard P."/>
            <person name="Levenez F."/>
            <person name="Lund O."/>
            <person name="Moumen B."/>
            <person name="Le Paslier D."/>
            <person name="Pons N."/>
            <person name="Pedersen O."/>
            <person name="Prifti E."/>
            <person name="Qin J."/>
            <person name="Raes J."/>
            <person name="Tap J."/>
            <person name="Tims S."/>
            <person name="Ussery D.W."/>
            <person name="Yamada T."/>
            <person name="MetaHit consortium"/>
            <person name="Renault P."/>
            <person name="Sicheritz-Ponten T."/>
            <person name="Bork P."/>
            <person name="Wang J."/>
            <person name="Brunak S."/>
            <person name="Ehrlich S.D."/>
        </authorList>
    </citation>
    <scope>NUCLEOTIDE SEQUENCE [LARGE SCALE GENOMIC DNA]</scope>
</reference>
<comment type="caution">
    <text evidence="2">The sequence shown here is derived from an EMBL/GenBank/DDBJ whole genome shotgun (WGS) entry which is preliminary data.</text>
</comment>
<dbReference type="EMBL" id="CBKE010000254">
    <property type="protein sequence ID" value="CDF05319.1"/>
    <property type="molecule type" value="Genomic_DNA"/>
</dbReference>
<dbReference type="Proteomes" id="UP000017908">
    <property type="component" value="Unassembled WGS sequence"/>
</dbReference>
<evidence type="ECO:0000313" key="3">
    <source>
        <dbReference type="Proteomes" id="UP000017908"/>
    </source>
</evidence>
<dbReference type="AlphaFoldDB" id="R7MVY1"/>
<evidence type="ECO:0000313" key="2">
    <source>
        <dbReference type="EMBL" id="CDF05319.1"/>
    </source>
</evidence>
<proteinExistence type="predicted"/>
<accession>R7MVY1</accession>
<organism evidence="2 3">
    <name type="scientific">Megasphaera elsdenii CAG:570</name>
    <dbReference type="NCBI Taxonomy" id="1263087"/>
    <lineage>
        <taxon>Bacteria</taxon>
        <taxon>Bacillati</taxon>
        <taxon>Bacillota</taxon>
        <taxon>Negativicutes</taxon>
        <taxon>Veillonellales</taxon>
        <taxon>Veillonellaceae</taxon>
        <taxon>Megasphaera</taxon>
    </lineage>
</organism>